<evidence type="ECO:0000313" key="1">
    <source>
        <dbReference type="EMBL" id="SKB26947.1"/>
    </source>
</evidence>
<dbReference type="EMBL" id="FUYP01000001">
    <property type="protein sequence ID" value="SKB26947.1"/>
    <property type="molecule type" value="Genomic_DNA"/>
</dbReference>
<name>A0A1T4ZWG8_9SPHN</name>
<sequence length="156" mass="16816">MENIGAFSAPAVKMLISDTLRMYVGGYGKRFTWPELADATFDANGDLKTWERRLRSYVEDGGPLMPLDVFMRVFAALPPQAFQRVATRMGFSTAPMEVDGAATVRRAGVVAARISQKVAEALEDGRIDHGELAGIISEVNEATPVFNSIAGGSAPH</sequence>
<accession>A0A1T4ZWG8</accession>
<keyword evidence="2" id="KW-1185">Reference proteome</keyword>
<organism evidence="1 2">
    <name type="scientific">Sphingopyxis flava</name>
    <dbReference type="NCBI Taxonomy" id="1507287"/>
    <lineage>
        <taxon>Bacteria</taxon>
        <taxon>Pseudomonadati</taxon>
        <taxon>Pseudomonadota</taxon>
        <taxon>Alphaproteobacteria</taxon>
        <taxon>Sphingomonadales</taxon>
        <taxon>Sphingomonadaceae</taxon>
        <taxon>Sphingopyxis</taxon>
    </lineage>
</organism>
<protein>
    <submittedName>
        <fullName evidence="1">Uncharacterized protein</fullName>
    </submittedName>
</protein>
<proteinExistence type="predicted"/>
<dbReference type="OrthoDB" id="7449471at2"/>
<dbReference type="RefSeq" id="WP_139375611.1">
    <property type="nucleotide sequence ID" value="NZ_FUYP01000001.1"/>
</dbReference>
<gene>
    <name evidence="1" type="ORF">SAMN06295937_1001255</name>
</gene>
<dbReference type="Proteomes" id="UP000190044">
    <property type="component" value="Unassembled WGS sequence"/>
</dbReference>
<evidence type="ECO:0000313" key="2">
    <source>
        <dbReference type="Proteomes" id="UP000190044"/>
    </source>
</evidence>
<dbReference type="AlphaFoldDB" id="A0A1T4ZWG8"/>
<reference evidence="2" key="1">
    <citation type="submission" date="2017-02" db="EMBL/GenBank/DDBJ databases">
        <authorList>
            <person name="Varghese N."/>
            <person name="Submissions S."/>
        </authorList>
    </citation>
    <scope>NUCLEOTIDE SEQUENCE [LARGE SCALE GENOMIC DNA]</scope>
    <source>
        <strain evidence="2">R11H</strain>
    </source>
</reference>